<keyword evidence="4" id="KW-1185">Reference proteome</keyword>
<dbReference type="Pfam" id="PF00560">
    <property type="entry name" value="LRR_1"/>
    <property type="match status" value="3"/>
</dbReference>
<dbReference type="PANTHER" id="PTHR48059:SF23">
    <property type="entry name" value="LEUCINE-RICH REPEAT-CONTAINING N-TERMINAL PLANT-TYPE DOMAIN-CONTAINING PROTEIN"/>
    <property type="match status" value="1"/>
</dbReference>
<dbReference type="InterPro" id="IPR001611">
    <property type="entry name" value="Leu-rich_rpt"/>
</dbReference>
<keyword evidence="2" id="KW-0732">Signal</keyword>
<dbReference type="Proteomes" id="UP000623129">
    <property type="component" value="Unassembled WGS sequence"/>
</dbReference>
<dbReference type="OrthoDB" id="678418at2759"/>
<protein>
    <submittedName>
        <fullName evidence="3">Polygalacturonase inhibitor 2</fullName>
    </submittedName>
</protein>
<gene>
    <name evidence="3" type="ORF">FCM35_KLT09889</name>
</gene>
<dbReference type="EMBL" id="SWLB01000002">
    <property type="protein sequence ID" value="KAF3341045.1"/>
    <property type="molecule type" value="Genomic_DNA"/>
</dbReference>
<feature type="chain" id="PRO_5032854422" evidence="2">
    <location>
        <begin position="20"/>
        <end position="346"/>
    </location>
</feature>
<dbReference type="Gene3D" id="3.80.10.10">
    <property type="entry name" value="Ribonuclease Inhibitor"/>
    <property type="match status" value="1"/>
</dbReference>
<proteinExistence type="predicted"/>
<comment type="subcellular location">
    <subcellularLocation>
        <location evidence="1">Cell envelope</location>
    </subcellularLocation>
</comment>
<dbReference type="PANTHER" id="PTHR48059">
    <property type="entry name" value="POLYGALACTURONASE INHIBITOR 1"/>
    <property type="match status" value="1"/>
</dbReference>
<accession>A0A833R261</accession>
<dbReference type="SUPFAM" id="SSF52058">
    <property type="entry name" value="L domain-like"/>
    <property type="match status" value="1"/>
</dbReference>
<organism evidence="3 4">
    <name type="scientific">Carex littledalei</name>
    <dbReference type="NCBI Taxonomy" id="544730"/>
    <lineage>
        <taxon>Eukaryota</taxon>
        <taxon>Viridiplantae</taxon>
        <taxon>Streptophyta</taxon>
        <taxon>Embryophyta</taxon>
        <taxon>Tracheophyta</taxon>
        <taxon>Spermatophyta</taxon>
        <taxon>Magnoliopsida</taxon>
        <taxon>Liliopsida</taxon>
        <taxon>Poales</taxon>
        <taxon>Cyperaceae</taxon>
        <taxon>Cyperoideae</taxon>
        <taxon>Cariceae</taxon>
        <taxon>Carex</taxon>
        <taxon>Carex subgen. Euthyceras</taxon>
    </lineage>
</organism>
<dbReference type="InterPro" id="IPR032675">
    <property type="entry name" value="LRR_dom_sf"/>
</dbReference>
<dbReference type="AlphaFoldDB" id="A0A833R261"/>
<evidence type="ECO:0000313" key="4">
    <source>
        <dbReference type="Proteomes" id="UP000623129"/>
    </source>
</evidence>
<evidence type="ECO:0000256" key="2">
    <source>
        <dbReference type="SAM" id="SignalP"/>
    </source>
</evidence>
<evidence type="ECO:0000256" key="1">
    <source>
        <dbReference type="ARBA" id="ARBA00004196"/>
    </source>
</evidence>
<comment type="caution">
    <text evidence="3">The sequence shown here is derived from an EMBL/GenBank/DDBJ whole genome shotgun (WGS) entry which is preliminary data.</text>
</comment>
<feature type="signal peptide" evidence="2">
    <location>
        <begin position="1"/>
        <end position="19"/>
    </location>
</feature>
<sequence length="346" mass="37543">MSTIFFLLFLLSFTSSVLSTKDDEIVLLKIKKQLGDPDILQSWVKGFNFCDFITSTSLGYASIGCTNTGRVSIIVMEMSSIVAPFPDAVCGLTELENFIIFNMMGLYGPIPSCITKLYNLHQLIIIKTSLSGSVPSFYNHVNITEINLSVNHLSGTIPSSLSTLPNLKTLVLSSNYLTGTIPPGLVHGSFPTLVLSNNNLTGELPKCYGWVDFSVINLSNNRLSGDASFLFGEQKKTADIVLAYNDFEFDLSHVEFSDNLHALDLSHNNIFGKVPESFATADGLYSSNLSFNKLCGELPQGGNMCRFDASVFANNTCLFGNPPSPCFMSIALAPAPAPVPVSEPPF</sequence>
<name>A0A833R261_9POAL</name>
<evidence type="ECO:0000313" key="3">
    <source>
        <dbReference type="EMBL" id="KAF3341045.1"/>
    </source>
</evidence>
<reference evidence="3" key="1">
    <citation type="submission" date="2020-01" db="EMBL/GenBank/DDBJ databases">
        <title>Genome sequence of Kobresia littledalei, the first chromosome-level genome in the family Cyperaceae.</title>
        <authorList>
            <person name="Qu G."/>
        </authorList>
    </citation>
    <scope>NUCLEOTIDE SEQUENCE</scope>
    <source>
        <strain evidence="3">C.B.Clarke</strain>
        <tissue evidence="3">Leaf</tissue>
    </source>
</reference>
<dbReference type="InterPro" id="IPR051848">
    <property type="entry name" value="PGIP"/>
</dbReference>